<sequence length="595" mass="71083">MKKLRKEELAKLFDNIDNLPNFKIDYQISLNNFVKPNIPKSEDNSELNKIADSIRVSIEKLDNIKIYFEVLSNYILETLEKNEINSNYLSILNAYFHVYDFLNKSQKNNSLNIIYYTKPLYEAFINNNQSLLRNNYINFPKSSYIPTKIVLFYTIFGELFSHIILNYNLEMSEEKAILTSLEKSTIRSYKSSYQFISQNEISSFFITANDLPTQLITWPNKDNRKEIYNNYMYYNLSLSNWKRIKENLFFIAHELSHNVGQIYRLREIRYGLLKEFIINFSTINLFRMSFALSQKPIKMEDSPLSMEDYNDFFEAIALPWEEGLREFIEINQQNYFRQSNLENNNIFLLKNCIDFFSIKLKDYSQIASRSIKKRVENLKNNYPLYSNFLSDINPEFILYSFSSFDEFGQDIEYLFHECFADFIAFLLIKPSLNEYIHFYSKTNDINKKNNFDKSLDFYRIAIVCIVLINTKNINIQHEKSKITCPIDKIIFEEILNLKEKIETTDFSKIKFIDFYQKDDIYPYLMLYDKLIIYLYEVNRNMSFYLSKLNDKLYLLRAIFKTDTAEEAIQLLFKKASSLSFVYEDYHNAFIKGSRK</sequence>
<reference evidence="1" key="1">
    <citation type="submission" date="2019-04" db="EMBL/GenBank/DDBJ databases">
        <title>Microbes associate with the intestines of laboratory mice.</title>
        <authorList>
            <person name="Navarre W."/>
            <person name="Wong E."/>
            <person name="Huang K."/>
            <person name="Tropini C."/>
            <person name="Ng K."/>
            <person name="Yu B."/>
        </authorList>
    </citation>
    <scope>NUCLEOTIDE SEQUENCE</scope>
    <source>
        <strain evidence="1">NM09_H32</strain>
    </source>
</reference>
<proteinExistence type="predicted"/>
<comment type="caution">
    <text evidence="1">The sequence shown here is derived from an EMBL/GenBank/DDBJ whole genome shotgun (WGS) entry which is preliminary data.</text>
</comment>
<evidence type="ECO:0000313" key="2">
    <source>
        <dbReference type="Proteomes" id="UP000308836"/>
    </source>
</evidence>
<accession>A0AC61R8Z6</accession>
<dbReference type="Proteomes" id="UP000308836">
    <property type="component" value="Unassembled WGS sequence"/>
</dbReference>
<name>A0AC61R8Z6_9FIRM</name>
<protein>
    <submittedName>
        <fullName evidence="1">Uncharacterized protein</fullName>
    </submittedName>
</protein>
<evidence type="ECO:0000313" key="1">
    <source>
        <dbReference type="EMBL" id="TGY66189.1"/>
    </source>
</evidence>
<organism evidence="1 2">
    <name type="scientific">Dubosiella muris</name>
    <dbReference type="NCBI Taxonomy" id="3038133"/>
    <lineage>
        <taxon>Bacteria</taxon>
        <taxon>Bacillati</taxon>
        <taxon>Bacillota</taxon>
        <taxon>Erysipelotrichia</taxon>
        <taxon>Erysipelotrichales</taxon>
        <taxon>Erysipelotrichaceae</taxon>
        <taxon>Dubosiella</taxon>
    </lineage>
</organism>
<dbReference type="EMBL" id="SRYG01000008">
    <property type="protein sequence ID" value="TGY66189.1"/>
    <property type="molecule type" value="Genomic_DNA"/>
</dbReference>
<keyword evidence="2" id="KW-1185">Reference proteome</keyword>
<gene>
    <name evidence="1" type="ORF">E5336_04905</name>
</gene>